<keyword evidence="3" id="KW-0964">Secreted</keyword>
<dbReference type="GO" id="GO:0005773">
    <property type="term" value="C:vacuole"/>
    <property type="evidence" value="ECO:0007669"/>
    <property type="project" value="TreeGrafter"/>
</dbReference>
<proteinExistence type="inferred from homology"/>
<feature type="active site" description="Nucleophile" evidence="6 7">
    <location>
        <position position="118"/>
    </location>
</feature>
<dbReference type="AlphaFoldDB" id="A0A147B800"/>
<evidence type="ECO:0000256" key="7">
    <source>
        <dbReference type="PROSITE-ProRule" id="PRU00607"/>
    </source>
</evidence>
<feature type="active site" evidence="7">
    <location>
        <position position="228"/>
    </location>
</feature>
<comment type="subcellular location">
    <subcellularLocation>
        <location evidence="1">Secreted</location>
        <location evidence="1">Extracellular space</location>
    </subcellularLocation>
</comment>
<comment type="similarity">
    <text evidence="2">Belongs to the peptidase C26 family.</text>
</comment>
<evidence type="ECO:0000256" key="3">
    <source>
        <dbReference type="ARBA" id="ARBA00022525"/>
    </source>
</evidence>
<dbReference type="InterPro" id="IPR015527">
    <property type="entry name" value="Pept_C26_g-glut_hydrolase"/>
</dbReference>
<keyword evidence="4 8" id="KW-0732">Signal</keyword>
<accession>A0A147B800</accession>
<dbReference type="PANTHER" id="PTHR11315:SF0">
    <property type="entry name" value="FOLATE GAMMA-GLUTAMYL HYDROLASE"/>
    <property type="match status" value="1"/>
</dbReference>
<dbReference type="GO" id="GO:0005576">
    <property type="term" value="C:extracellular region"/>
    <property type="evidence" value="ECO:0007669"/>
    <property type="project" value="UniProtKB-SubCell"/>
</dbReference>
<feature type="non-terminal residue" evidence="9">
    <location>
        <position position="1"/>
    </location>
</feature>
<reference evidence="9" key="1">
    <citation type="submission" date="2016-03" db="EMBL/GenBank/DDBJ databases">
        <title>Gut transcriptome analysis on engorged females of Ornithodoros mimon (Acari: Argasidae) and phylogenetic inferences of soft ticks.</title>
        <authorList>
            <person name="Landulfo G.A."/>
            <person name="Giovanni D."/>
            <person name="Carvalho E."/>
            <person name="Junqueira-de-Azevedo I."/>
            <person name="Patane J."/>
            <person name="Mendoca R."/>
            <person name="Barros-Battesti D."/>
        </authorList>
    </citation>
    <scope>NUCLEOTIDE SEQUENCE</scope>
    <source>
        <strain evidence="9">Females</strain>
        <tissue evidence="9">Gut</tissue>
    </source>
</reference>
<dbReference type="InterPro" id="IPR011697">
    <property type="entry name" value="Peptidase_C26"/>
</dbReference>
<protein>
    <recommendedName>
        <fullName evidence="7">folate gamma-glutamyl hydrolase</fullName>
        <ecNumber evidence="7">3.4.19.9</ecNumber>
    </recommendedName>
</protein>
<dbReference type="Gene3D" id="3.40.50.880">
    <property type="match status" value="1"/>
</dbReference>
<evidence type="ECO:0000256" key="2">
    <source>
        <dbReference type="ARBA" id="ARBA00011083"/>
    </source>
</evidence>
<feature type="chain" id="PRO_5007541852" description="folate gamma-glutamyl hydrolase" evidence="8">
    <location>
        <begin position="20"/>
        <end position="305"/>
    </location>
</feature>
<evidence type="ECO:0000256" key="5">
    <source>
        <dbReference type="ARBA" id="ARBA00022801"/>
    </source>
</evidence>
<dbReference type="PROSITE" id="PS51273">
    <property type="entry name" value="GATASE_TYPE_1"/>
    <property type="match status" value="1"/>
</dbReference>
<evidence type="ECO:0000256" key="8">
    <source>
        <dbReference type="SAM" id="SignalP"/>
    </source>
</evidence>
<keyword evidence="5 7" id="KW-0378">Hydrolase</keyword>
<feature type="active site" description="Proton donor" evidence="6">
    <location>
        <position position="228"/>
    </location>
</feature>
<name>A0A147B800_9ACAR</name>
<evidence type="ECO:0000256" key="4">
    <source>
        <dbReference type="ARBA" id="ARBA00022729"/>
    </source>
</evidence>
<dbReference type="GO" id="GO:0034722">
    <property type="term" value="F:gamma-glutamyl-peptidase activity"/>
    <property type="evidence" value="ECO:0007669"/>
    <property type="project" value="UniProtKB-UniRule"/>
</dbReference>
<dbReference type="SUPFAM" id="SSF52317">
    <property type="entry name" value="Class I glutamine amidotransferase-like"/>
    <property type="match status" value="1"/>
</dbReference>
<dbReference type="PROSITE" id="PS51275">
    <property type="entry name" value="PEPTIDASE_C26_GGH"/>
    <property type="match status" value="1"/>
</dbReference>
<sequence>TCCVLFLLAPCLYFHSAAGLNLRPIIGVLAQHFYKGPTHIPASYVKFLESAGARVVPIFVDKEYDYYERLFNSTNGVLFPGGGVSLQESGYSRAAAIFLRLAIQANDNGTHYPVWGTCLGMEQLVYLQANQSIMKLCRGQDIATTLNFSQDYRRRGIFQELPHALERALTKENITYNYHQWCITPENFTKYGLDTFYDVLSTSQDADGLTFISTLQAKRYPIYGSQWHPEKAAFEWVDAPKHRHIPHSENAVKAMQYVANFFVEQARKNQHHFKSEEQEAKALIYNYPATYMGANASTVQEYIFQ</sequence>
<dbReference type="EC" id="3.4.19.9" evidence="7"/>
<dbReference type="EMBL" id="GEIB01001267">
    <property type="protein sequence ID" value="JAR86908.1"/>
    <property type="molecule type" value="Transcribed_RNA"/>
</dbReference>
<organism evidence="9">
    <name type="scientific">Alectorobius mimon</name>
    <dbReference type="NCBI Taxonomy" id="360319"/>
    <lineage>
        <taxon>Eukaryota</taxon>
        <taxon>Metazoa</taxon>
        <taxon>Ecdysozoa</taxon>
        <taxon>Arthropoda</taxon>
        <taxon>Chelicerata</taxon>
        <taxon>Arachnida</taxon>
        <taxon>Acari</taxon>
        <taxon>Parasitiformes</taxon>
        <taxon>Ixodida</taxon>
        <taxon>Ixodoidea</taxon>
        <taxon>Argasidae</taxon>
        <taxon>Ornithodorinae</taxon>
        <taxon>Alectorobius</taxon>
    </lineage>
</organism>
<dbReference type="GO" id="GO:0046900">
    <property type="term" value="P:tetrahydrofolylpolyglutamate metabolic process"/>
    <property type="evidence" value="ECO:0007669"/>
    <property type="project" value="TreeGrafter"/>
</dbReference>
<dbReference type="InterPro" id="IPR029062">
    <property type="entry name" value="Class_I_gatase-like"/>
</dbReference>
<evidence type="ECO:0000256" key="6">
    <source>
        <dbReference type="PIRSR" id="PIRSR615527-1"/>
    </source>
</evidence>
<feature type="signal peptide" evidence="8">
    <location>
        <begin position="1"/>
        <end position="19"/>
    </location>
</feature>
<evidence type="ECO:0000256" key="1">
    <source>
        <dbReference type="ARBA" id="ARBA00004239"/>
    </source>
</evidence>
<evidence type="ECO:0000313" key="9">
    <source>
        <dbReference type="EMBL" id="JAR86908.1"/>
    </source>
</evidence>
<comment type="catalytic activity">
    <reaction evidence="7">
        <text>(6S)-5,6,7,8-tetrahydrofolyl-(gamma-L-Glu)(n) + (n-1) H2O = (6S)-5,6,7,8-tetrahydrofolate + (n-1) L-glutamate</text>
        <dbReference type="Rhea" id="RHEA:56784"/>
        <dbReference type="Rhea" id="RHEA-COMP:14738"/>
        <dbReference type="ChEBI" id="CHEBI:15377"/>
        <dbReference type="ChEBI" id="CHEBI:29985"/>
        <dbReference type="ChEBI" id="CHEBI:57453"/>
        <dbReference type="ChEBI" id="CHEBI:141005"/>
        <dbReference type="EC" id="3.4.19.9"/>
    </reaction>
</comment>
<dbReference type="Pfam" id="PF07722">
    <property type="entry name" value="Peptidase_C26"/>
    <property type="match status" value="1"/>
</dbReference>
<dbReference type="FunFam" id="3.40.50.880:FF:000024">
    <property type="entry name" value="Folate gamma-glutamyl hydrolase"/>
    <property type="match status" value="1"/>
</dbReference>
<dbReference type="PANTHER" id="PTHR11315">
    <property type="entry name" value="PROTEASE FAMILY C26 GAMMA-GLUTAMYL HYDROLASE"/>
    <property type="match status" value="1"/>
</dbReference>